<comment type="caution">
    <text evidence="1">The sequence shown here is derived from an EMBL/GenBank/DDBJ whole genome shotgun (WGS) entry which is preliminary data.</text>
</comment>
<keyword evidence="2" id="KW-1185">Reference proteome</keyword>
<evidence type="ECO:0000313" key="1">
    <source>
        <dbReference type="EMBL" id="GFT03175.1"/>
    </source>
</evidence>
<name>A0A8X6N9Y2_NEPPI</name>
<dbReference type="PANTHER" id="PTHR22954">
    <property type="entry name" value="RETROVIRAL PROTEASE-RELATED"/>
    <property type="match status" value="1"/>
</dbReference>
<gene>
    <name evidence="1" type="primary">AVEN_88668_1</name>
    <name evidence="1" type="ORF">NPIL_305551</name>
</gene>
<dbReference type="InterPro" id="IPR005312">
    <property type="entry name" value="DUF1759"/>
</dbReference>
<organism evidence="1 2">
    <name type="scientific">Nephila pilipes</name>
    <name type="common">Giant wood spider</name>
    <name type="synonym">Nephila maculata</name>
    <dbReference type="NCBI Taxonomy" id="299642"/>
    <lineage>
        <taxon>Eukaryota</taxon>
        <taxon>Metazoa</taxon>
        <taxon>Ecdysozoa</taxon>
        <taxon>Arthropoda</taxon>
        <taxon>Chelicerata</taxon>
        <taxon>Arachnida</taxon>
        <taxon>Araneae</taxon>
        <taxon>Araneomorphae</taxon>
        <taxon>Entelegynae</taxon>
        <taxon>Araneoidea</taxon>
        <taxon>Nephilidae</taxon>
        <taxon>Nephila</taxon>
    </lineage>
</organism>
<reference evidence="1" key="1">
    <citation type="submission" date="2020-08" db="EMBL/GenBank/DDBJ databases">
        <title>Multicomponent nature underlies the extraordinary mechanical properties of spider dragline silk.</title>
        <authorList>
            <person name="Kono N."/>
            <person name="Nakamura H."/>
            <person name="Mori M."/>
            <person name="Yoshida Y."/>
            <person name="Ohtoshi R."/>
            <person name="Malay A.D."/>
            <person name="Moran D.A.P."/>
            <person name="Tomita M."/>
            <person name="Numata K."/>
            <person name="Arakawa K."/>
        </authorList>
    </citation>
    <scope>NUCLEOTIDE SEQUENCE</scope>
</reference>
<dbReference type="AlphaFoldDB" id="A0A8X6N9Y2"/>
<dbReference type="OrthoDB" id="6431417at2759"/>
<protein>
    <submittedName>
        <fullName evidence="1">Uncharacterized protein</fullName>
    </submittedName>
</protein>
<evidence type="ECO:0000313" key="2">
    <source>
        <dbReference type="Proteomes" id="UP000887013"/>
    </source>
</evidence>
<dbReference type="PANTHER" id="PTHR22954:SF3">
    <property type="entry name" value="PROTEIN CBG08539"/>
    <property type="match status" value="1"/>
</dbReference>
<dbReference type="Pfam" id="PF03564">
    <property type="entry name" value="DUF1759"/>
    <property type="match status" value="1"/>
</dbReference>
<accession>A0A8X6N9Y2</accession>
<dbReference type="Proteomes" id="UP000887013">
    <property type="component" value="Unassembled WGS sequence"/>
</dbReference>
<proteinExistence type="predicted"/>
<sequence>MGGQKTVKEHIMQIKLDRGKVKACMTRLENTAEDLILKNEILIRLQRSELFKEFERLDSELSGEDSETVGFEDRYFPLRLKLQNKLDAFNVSYPITDEAQNSSVVQSVQSISNFRLPKLNIPVFSGKFEDWMNLKDLFVSTVHSQISLSNGQKFQYLKGLLSDETASLIKHIPLSNDSCEEAWEKLMDRYDKKKKIIHALIKTFLDQKSISQANLANLRNIIDTSDEVLSSLKALGKEATSRDPWLIQLLLQKLDPKMRRLWSVNTSDIEFPT</sequence>
<dbReference type="EMBL" id="BMAW01102198">
    <property type="protein sequence ID" value="GFT03175.1"/>
    <property type="molecule type" value="Genomic_DNA"/>
</dbReference>